<dbReference type="Pfam" id="PF00172">
    <property type="entry name" value="Zn_clus"/>
    <property type="match status" value="1"/>
</dbReference>
<evidence type="ECO:0000313" key="6">
    <source>
        <dbReference type="EMBL" id="KZV86419.1"/>
    </source>
</evidence>
<feature type="domain" description="Zn(2)-C6 fungal-type" evidence="5">
    <location>
        <begin position="58"/>
        <end position="88"/>
    </location>
</feature>
<dbReference type="OrthoDB" id="762982at2759"/>
<reference evidence="6 7" key="1">
    <citation type="journal article" date="2016" name="Mol. Biol. Evol.">
        <title>Comparative Genomics of Early-Diverging Mushroom-Forming Fungi Provides Insights into the Origins of Lignocellulose Decay Capabilities.</title>
        <authorList>
            <person name="Nagy L.G."/>
            <person name="Riley R."/>
            <person name="Tritt A."/>
            <person name="Adam C."/>
            <person name="Daum C."/>
            <person name="Floudas D."/>
            <person name="Sun H."/>
            <person name="Yadav J.S."/>
            <person name="Pangilinan J."/>
            <person name="Larsson K.H."/>
            <person name="Matsuura K."/>
            <person name="Barry K."/>
            <person name="Labutti K."/>
            <person name="Kuo R."/>
            <person name="Ohm R.A."/>
            <person name="Bhattacharya S.S."/>
            <person name="Shirouzu T."/>
            <person name="Yoshinaga Y."/>
            <person name="Martin F.M."/>
            <person name="Grigoriev I.V."/>
            <person name="Hibbett D.S."/>
        </authorList>
    </citation>
    <scope>NUCLEOTIDE SEQUENCE [LARGE SCALE GENOMIC DNA]</scope>
    <source>
        <strain evidence="6 7">HHB12029</strain>
    </source>
</reference>
<organism evidence="6 7">
    <name type="scientific">Exidia glandulosa HHB12029</name>
    <dbReference type="NCBI Taxonomy" id="1314781"/>
    <lineage>
        <taxon>Eukaryota</taxon>
        <taxon>Fungi</taxon>
        <taxon>Dikarya</taxon>
        <taxon>Basidiomycota</taxon>
        <taxon>Agaricomycotina</taxon>
        <taxon>Agaricomycetes</taxon>
        <taxon>Auriculariales</taxon>
        <taxon>Exidiaceae</taxon>
        <taxon>Exidia</taxon>
    </lineage>
</organism>
<feature type="region of interest" description="Disordered" evidence="4">
    <location>
        <begin position="559"/>
        <end position="601"/>
    </location>
</feature>
<keyword evidence="2" id="KW-0479">Metal-binding</keyword>
<evidence type="ECO:0000259" key="5">
    <source>
        <dbReference type="PROSITE" id="PS50048"/>
    </source>
</evidence>
<feature type="compositionally biased region" description="Polar residues" evidence="4">
    <location>
        <begin position="579"/>
        <end position="600"/>
    </location>
</feature>
<protein>
    <recommendedName>
        <fullName evidence="5">Zn(2)-C6 fungal-type domain-containing protein</fullName>
    </recommendedName>
</protein>
<dbReference type="InterPro" id="IPR036864">
    <property type="entry name" value="Zn2-C6_fun-type_DNA-bd_sf"/>
</dbReference>
<dbReference type="GO" id="GO:0000981">
    <property type="term" value="F:DNA-binding transcription factor activity, RNA polymerase II-specific"/>
    <property type="evidence" value="ECO:0007669"/>
    <property type="project" value="InterPro"/>
</dbReference>
<dbReference type="Pfam" id="PF04082">
    <property type="entry name" value="Fungal_trans"/>
    <property type="match status" value="1"/>
</dbReference>
<dbReference type="GO" id="GO:0003677">
    <property type="term" value="F:DNA binding"/>
    <property type="evidence" value="ECO:0007669"/>
    <property type="project" value="InterPro"/>
</dbReference>
<evidence type="ECO:0000256" key="1">
    <source>
        <dbReference type="ARBA" id="ARBA00004123"/>
    </source>
</evidence>
<dbReference type="Proteomes" id="UP000077266">
    <property type="component" value="Unassembled WGS sequence"/>
</dbReference>
<proteinExistence type="predicted"/>
<name>A0A165ZX35_EXIGL</name>
<keyword evidence="7" id="KW-1185">Reference proteome</keyword>
<feature type="compositionally biased region" description="Polar residues" evidence="4">
    <location>
        <begin position="9"/>
        <end position="28"/>
    </location>
</feature>
<dbReference type="PROSITE" id="PS50048">
    <property type="entry name" value="ZN2_CY6_FUNGAL_2"/>
    <property type="match status" value="1"/>
</dbReference>
<dbReference type="GO" id="GO:0008270">
    <property type="term" value="F:zinc ion binding"/>
    <property type="evidence" value="ECO:0007669"/>
    <property type="project" value="InterPro"/>
</dbReference>
<dbReference type="GO" id="GO:0005634">
    <property type="term" value="C:nucleus"/>
    <property type="evidence" value="ECO:0007669"/>
    <property type="project" value="UniProtKB-SubCell"/>
</dbReference>
<accession>A0A165ZX35</accession>
<gene>
    <name evidence="6" type="ORF">EXIGLDRAFT_840769</name>
</gene>
<dbReference type="SUPFAM" id="SSF57701">
    <property type="entry name" value="Zn2/Cys6 DNA-binding domain"/>
    <property type="match status" value="1"/>
</dbReference>
<evidence type="ECO:0000256" key="3">
    <source>
        <dbReference type="ARBA" id="ARBA00023242"/>
    </source>
</evidence>
<dbReference type="CDD" id="cd00067">
    <property type="entry name" value="GAL4"/>
    <property type="match status" value="1"/>
</dbReference>
<dbReference type="PANTHER" id="PTHR31001">
    <property type="entry name" value="UNCHARACTERIZED TRANSCRIPTIONAL REGULATORY PROTEIN"/>
    <property type="match status" value="1"/>
</dbReference>
<dbReference type="InParanoid" id="A0A165ZX35"/>
<dbReference type="AlphaFoldDB" id="A0A165ZX35"/>
<dbReference type="PANTHER" id="PTHR31001:SF89">
    <property type="entry name" value="ZN(2)-C6 FUNGAL-TYPE DOMAIN-CONTAINING PROTEIN"/>
    <property type="match status" value="1"/>
</dbReference>
<dbReference type="InterPro" id="IPR007219">
    <property type="entry name" value="XnlR_reg_dom"/>
</dbReference>
<dbReference type="Gene3D" id="4.10.240.10">
    <property type="entry name" value="Zn(2)-C6 fungal-type DNA-binding domain"/>
    <property type="match status" value="1"/>
</dbReference>
<dbReference type="EMBL" id="KV426156">
    <property type="protein sequence ID" value="KZV86419.1"/>
    <property type="molecule type" value="Genomic_DNA"/>
</dbReference>
<dbReference type="SMART" id="SM00066">
    <property type="entry name" value="GAL4"/>
    <property type="match status" value="1"/>
</dbReference>
<evidence type="ECO:0000256" key="4">
    <source>
        <dbReference type="SAM" id="MobiDB-lite"/>
    </source>
</evidence>
<evidence type="ECO:0000256" key="2">
    <source>
        <dbReference type="ARBA" id="ARBA00022723"/>
    </source>
</evidence>
<dbReference type="InterPro" id="IPR001138">
    <property type="entry name" value="Zn2Cys6_DnaBD"/>
</dbReference>
<evidence type="ECO:0000313" key="7">
    <source>
        <dbReference type="Proteomes" id="UP000077266"/>
    </source>
</evidence>
<dbReference type="STRING" id="1314781.A0A165ZX35"/>
<feature type="region of interest" description="Disordered" evidence="4">
    <location>
        <begin position="1"/>
        <end position="52"/>
    </location>
</feature>
<dbReference type="CDD" id="cd12148">
    <property type="entry name" value="fungal_TF_MHR"/>
    <property type="match status" value="1"/>
</dbReference>
<dbReference type="InterPro" id="IPR050613">
    <property type="entry name" value="Sec_Metabolite_Reg"/>
</dbReference>
<sequence>MARKRSSKPESQTADGTRSAMEQNAGTSSKRKCLDGEPVPHKRSKTSRTASGPSKQIVCTQCKKRKLQCDLVRPDCHYCRQTGQSCVYLNPPVYEPLPIGDDADMKKLLQRLATKVNELAFATDNEATIPSRPLHSVLARQLLMPSGLYAGSTSVVAHLSHLPVVQGQSSSVSEAPSLDCTFSGELAILPTPQKAFDGALEPLIEQYIDHCMGTFRFVHPGVLRFEASKVPPRSPLALYAAAIALQRASQPSIAEQLYARAGELKRGMEDNDNFVPDLFHIESLLLECHYLMLARSDIQRLRRVVVSGVTLATSLGLHRDPFELGLAGDAVARRRWAFHNMALLDRWVAFLTGSPCILKREDCTTYFPLTVDDCEIGNIVQLQRAALLQLCDILLDVLHPPRFMPLSSCAERIEGFMARLPAGLNAAERAPGLHLFANHICLMIEATNMHVTCTATANMAERMIRLSHYSAKHHSAWEVPWTAHHVFAAGALLTNCAGYMIGVAESVDEALKALNILAGHGQLVAKRAHGFLESIAATSVVHRPRQALVAPVELERYEPSSTASSAHSGPASSHTSGTWIGTSSSVGQQQGLSTSRQPTSALVETTGPTELTGTLGVPRLGNVDWWETSEVYMDDEYLGSTSPAYDPMYWTDATYGSASGM</sequence>
<keyword evidence="3" id="KW-0539">Nucleus</keyword>
<comment type="subcellular location">
    <subcellularLocation>
        <location evidence="1">Nucleus</location>
    </subcellularLocation>
</comment>
<dbReference type="GO" id="GO:0006351">
    <property type="term" value="P:DNA-templated transcription"/>
    <property type="evidence" value="ECO:0007669"/>
    <property type="project" value="InterPro"/>
</dbReference>
<feature type="compositionally biased region" description="Low complexity" evidence="4">
    <location>
        <begin position="559"/>
        <end position="578"/>
    </location>
</feature>